<name>A0A291I9J7_9CAUD</name>
<dbReference type="GO" id="GO:0016887">
    <property type="term" value="F:ATP hydrolysis activity"/>
    <property type="evidence" value="ECO:0007669"/>
    <property type="project" value="InterPro"/>
</dbReference>
<evidence type="ECO:0000313" key="3">
    <source>
        <dbReference type="Proteomes" id="UP000229296"/>
    </source>
</evidence>
<organism evidence="2 3">
    <name type="scientific">Lactobacillus phage LpeD</name>
    <dbReference type="NCBI Taxonomy" id="2041210"/>
    <lineage>
        <taxon>Viruses</taxon>
        <taxon>Duplodnaviria</taxon>
        <taxon>Heunggongvirae</taxon>
        <taxon>Uroviricota</taxon>
        <taxon>Caudoviricetes</taxon>
        <taxon>Herelleviridae</taxon>
        <taxon>Elpedvirus</taxon>
        <taxon>Elpedvirus LpeD</taxon>
    </lineage>
</organism>
<sequence>MQIMDDGTHLLIYSNGIKAYKKLPINSNYSVEYEPAPGVGFYLSQKKKFKKPTFKLYGNQLSLVDDVLNAFERSDKSIGVILSGAKGTGKTIFSKMLSAKANEKGLPTVLVNNNVRGVSNFLARIDEPALIMFDEFEKKFQDSLQGGMGPDSQNDMLSLFDGVMGGKNLYVLTVNDIVDLSPYLLNRPGRFMYSIRMNEPSPKNIKDYLHDKLEKDLDNRESQINDIIRFSFKFPLSYDILDTLVFQLNAGKQFKEVLPSLNLMNFGDIEYNVDVEFEGGYIYSIRESNIDLFKDTVRLSDEDINFDFRSDDLKVEDLYLSVDGKDINRVRVEGSLKDKVQSGLRPEEIVKIIIKPTRSDNFGFNI</sequence>
<dbReference type="GO" id="GO:0005524">
    <property type="term" value="F:ATP binding"/>
    <property type="evidence" value="ECO:0007669"/>
    <property type="project" value="InterPro"/>
</dbReference>
<accession>A0A291I9J7</accession>
<dbReference type="InterPro" id="IPR003959">
    <property type="entry name" value="ATPase_AAA_core"/>
</dbReference>
<reference evidence="2 3" key="1">
    <citation type="submission" date="2017-08" db="EMBL/GenBank/DDBJ databases">
        <title>Isolation and Characterization of phages of Lactobacillus pentosus and plantarum.</title>
        <authorList>
            <person name="Qi R."/>
            <person name="Yu M."/>
            <person name="Qiao X."/>
            <person name="Li Y."/>
        </authorList>
    </citation>
    <scope>NUCLEOTIDE SEQUENCE [LARGE SCALE GENOMIC DNA]</scope>
</reference>
<dbReference type="Proteomes" id="UP000229296">
    <property type="component" value="Segment"/>
</dbReference>
<evidence type="ECO:0000259" key="1">
    <source>
        <dbReference type="Pfam" id="PF00004"/>
    </source>
</evidence>
<dbReference type="EMBL" id="MF787246">
    <property type="protein sequence ID" value="ATG86372.1"/>
    <property type="molecule type" value="Genomic_DNA"/>
</dbReference>
<dbReference type="Gene3D" id="1.10.8.60">
    <property type="match status" value="1"/>
</dbReference>
<evidence type="ECO:0000313" key="2">
    <source>
        <dbReference type="EMBL" id="ATG86372.1"/>
    </source>
</evidence>
<protein>
    <recommendedName>
        <fullName evidence="1">ATPase AAA-type core domain-containing protein</fullName>
    </recommendedName>
</protein>
<keyword evidence="3" id="KW-1185">Reference proteome</keyword>
<feature type="domain" description="ATPase AAA-type core" evidence="1">
    <location>
        <begin position="80"/>
        <end position="196"/>
    </location>
</feature>
<dbReference type="Pfam" id="PF00004">
    <property type="entry name" value="AAA"/>
    <property type="match status" value="1"/>
</dbReference>
<gene>
    <name evidence="2" type="ORF">LpeD_98</name>
</gene>
<dbReference type="InterPro" id="IPR027417">
    <property type="entry name" value="P-loop_NTPase"/>
</dbReference>
<proteinExistence type="predicted"/>
<dbReference type="SUPFAM" id="SSF52540">
    <property type="entry name" value="P-loop containing nucleoside triphosphate hydrolases"/>
    <property type="match status" value="1"/>
</dbReference>
<dbReference type="Gene3D" id="3.40.50.300">
    <property type="entry name" value="P-loop containing nucleotide triphosphate hydrolases"/>
    <property type="match status" value="1"/>
</dbReference>